<dbReference type="SUPFAM" id="SSF51679">
    <property type="entry name" value="Bacterial luciferase-like"/>
    <property type="match status" value="1"/>
</dbReference>
<evidence type="ECO:0000313" key="6">
    <source>
        <dbReference type="Proteomes" id="UP001596455"/>
    </source>
</evidence>
<evidence type="ECO:0000256" key="1">
    <source>
        <dbReference type="ARBA" id="ARBA00022630"/>
    </source>
</evidence>
<evidence type="ECO:0000313" key="5">
    <source>
        <dbReference type="EMBL" id="MFC7405518.1"/>
    </source>
</evidence>
<dbReference type="PANTHER" id="PTHR30011:SF16">
    <property type="entry name" value="C2H2 FINGER DOMAIN TRANSCRIPTION FACTOR (EUROFUNG)-RELATED"/>
    <property type="match status" value="1"/>
</dbReference>
<keyword evidence="3" id="KW-0560">Oxidoreductase</keyword>
<keyword evidence="6" id="KW-1185">Reference proteome</keyword>
<keyword evidence="2" id="KW-0288">FMN</keyword>
<dbReference type="RefSeq" id="WP_382394026.1">
    <property type="nucleotide sequence ID" value="NZ_JBHTCQ010000002.1"/>
</dbReference>
<name>A0ABW2QDQ6_9MICO</name>
<evidence type="ECO:0008006" key="7">
    <source>
        <dbReference type="Google" id="ProtNLM"/>
    </source>
</evidence>
<gene>
    <name evidence="5" type="ORF">ACFQQL_10405</name>
</gene>
<dbReference type="Gene3D" id="3.20.20.30">
    <property type="entry name" value="Luciferase-like domain"/>
    <property type="match status" value="1"/>
</dbReference>
<dbReference type="Proteomes" id="UP001596455">
    <property type="component" value="Unassembled WGS sequence"/>
</dbReference>
<keyword evidence="4" id="KW-0503">Monooxygenase</keyword>
<dbReference type="EMBL" id="JBHTCQ010000002">
    <property type="protein sequence ID" value="MFC7405518.1"/>
    <property type="molecule type" value="Genomic_DNA"/>
</dbReference>
<keyword evidence="1" id="KW-0285">Flavoprotein</keyword>
<evidence type="ECO:0000256" key="2">
    <source>
        <dbReference type="ARBA" id="ARBA00022643"/>
    </source>
</evidence>
<evidence type="ECO:0000256" key="3">
    <source>
        <dbReference type="ARBA" id="ARBA00023002"/>
    </source>
</evidence>
<dbReference type="PANTHER" id="PTHR30011">
    <property type="entry name" value="ALKANESULFONATE MONOOXYGENASE-RELATED"/>
    <property type="match status" value="1"/>
</dbReference>
<evidence type="ECO:0000256" key="4">
    <source>
        <dbReference type="ARBA" id="ARBA00023033"/>
    </source>
</evidence>
<sequence>MAALTSSVLSSSVLSSSSTLSLLPGSSGPARYATLGLDLTGLGVRTDDLSDELPVEKADLARIASYTRAAHQAGVGLVCLDEAFRLRSDHAVRHHDWLDPLVAARRLAPHASAGLIAALPAGFDPDVIDGELTRAPHDRRTWTGLQVTGADAARLATRRRPTRTRPSRVVLALSGESDVELAGRYADVVRLREADPQRARQLRDAVRAEARSAGRKGAVTVLADVHTVVSSDRASAAERAALVADIAGEQAPWTGALTAYGTVADVADLLQAWLEAGAADGFVALPGSLPADVAGLVRGVVPELRKRGVLEDRPTAPVVSAPAAPAATETTSARARLRRAAAVA</sequence>
<organism evidence="5 6">
    <name type="scientific">Georgenia alba</name>
    <dbReference type="NCBI Taxonomy" id="2233858"/>
    <lineage>
        <taxon>Bacteria</taxon>
        <taxon>Bacillati</taxon>
        <taxon>Actinomycetota</taxon>
        <taxon>Actinomycetes</taxon>
        <taxon>Micrococcales</taxon>
        <taxon>Bogoriellaceae</taxon>
        <taxon>Georgenia</taxon>
    </lineage>
</organism>
<dbReference type="InterPro" id="IPR051260">
    <property type="entry name" value="Diverse_substr_monoxygenases"/>
</dbReference>
<accession>A0ABW2QDQ6</accession>
<comment type="caution">
    <text evidence="5">The sequence shown here is derived from an EMBL/GenBank/DDBJ whole genome shotgun (WGS) entry which is preliminary data.</text>
</comment>
<dbReference type="InterPro" id="IPR036661">
    <property type="entry name" value="Luciferase-like_sf"/>
</dbReference>
<proteinExistence type="predicted"/>
<reference evidence="6" key="1">
    <citation type="journal article" date="2019" name="Int. J. Syst. Evol. Microbiol.">
        <title>The Global Catalogue of Microorganisms (GCM) 10K type strain sequencing project: providing services to taxonomists for standard genome sequencing and annotation.</title>
        <authorList>
            <consortium name="The Broad Institute Genomics Platform"/>
            <consortium name="The Broad Institute Genome Sequencing Center for Infectious Disease"/>
            <person name="Wu L."/>
            <person name="Ma J."/>
        </authorList>
    </citation>
    <scope>NUCLEOTIDE SEQUENCE [LARGE SCALE GENOMIC DNA]</scope>
    <source>
        <strain evidence="6">JCM 1490</strain>
    </source>
</reference>
<protein>
    <recommendedName>
        <fullName evidence="7">LLM class flavin-dependent oxidoreductase</fullName>
    </recommendedName>
</protein>